<reference evidence="1 2" key="1">
    <citation type="journal article" date="2019" name="Commun. Biol.">
        <title>The bagworm genome reveals a unique fibroin gene that provides high tensile strength.</title>
        <authorList>
            <person name="Kono N."/>
            <person name="Nakamura H."/>
            <person name="Ohtoshi R."/>
            <person name="Tomita M."/>
            <person name="Numata K."/>
            <person name="Arakawa K."/>
        </authorList>
    </citation>
    <scope>NUCLEOTIDE SEQUENCE [LARGE SCALE GENOMIC DNA]</scope>
</reference>
<comment type="caution">
    <text evidence="1">The sequence shown here is derived from an EMBL/GenBank/DDBJ whole genome shotgun (WGS) entry which is preliminary data.</text>
</comment>
<protein>
    <submittedName>
        <fullName evidence="1">Uncharacterized protein</fullName>
    </submittedName>
</protein>
<proteinExistence type="predicted"/>
<organism evidence="1 2">
    <name type="scientific">Eumeta variegata</name>
    <name type="common">Bagworm moth</name>
    <name type="synonym">Eumeta japonica</name>
    <dbReference type="NCBI Taxonomy" id="151549"/>
    <lineage>
        <taxon>Eukaryota</taxon>
        <taxon>Metazoa</taxon>
        <taxon>Ecdysozoa</taxon>
        <taxon>Arthropoda</taxon>
        <taxon>Hexapoda</taxon>
        <taxon>Insecta</taxon>
        <taxon>Pterygota</taxon>
        <taxon>Neoptera</taxon>
        <taxon>Endopterygota</taxon>
        <taxon>Lepidoptera</taxon>
        <taxon>Glossata</taxon>
        <taxon>Ditrysia</taxon>
        <taxon>Tineoidea</taxon>
        <taxon>Psychidae</taxon>
        <taxon>Oiketicinae</taxon>
        <taxon>Eumeta</taxon>
    </lineage>
</organism>
<name>A0A4C1THQ8_EUMVA</name>
<evidence type="ECO:0000313" key="1">
    <source>
        <dbReference type="EMBL" id="GBP14059.1"/>
    </source>
</evidence>
<accession>A0A4C1THQ8</accession>
<evidence type="ECO:0000313" key="2">
    <source>
        <dbReference type="Proteomes" id="UP000299102"/>
    </source>
</evidence>
<dbReference type="AlphaFoldDB" id="A0A4C1THQ8"/>
<dbReference type="EMBL" id="BGZK01000061">
    <property type="protein sequence ID" value="GBP14059.1"/>
    <property type="molecule type" value="Genomic_DNA"/>
</dbReference>
<dbReference type="Proteomes" id="UP000299102">
    <property type="component" value="Unassembled WGS sequence"/>
</dbReference>
<sequence length="148" mass="16056">MLIGAVPVPQKLLEQTVMELQSAKDSNFVFNRFQKGGGTGAVMAQRLRASPSNSKVLPGSILELRLAVGHDVVIVSNVIKSLREIVASYLNLQRNADHLICRSVDNLSCYPSRTAAADFNSSTEPDLNVVISDVYKTPTEDNNVGRVS</sequence>
<gene>
    <name evidence="1" type="ORF">EVAR_102740_1</name>
</gene>
<keyword evidence="2" id="KW-1185">Reference proteome</keyword>